<gene>
    <name evidence="2" type="ORF">AAV94_12320</name>
</gene>
<evidence type="ECO:0000313" key="2">
    <source>
        <dbReference type="EMBL" id="KKW67108.1"/>
    </source>
</evidence>
<comment type="caution">
    <text evidence="2">The sequence shown here is derived from an EMBL/GenBank/DDBJ whole genome shotgun (WGS) entry which is preliminary data.</text>
</comment>
<sequence length="85" mass="9898">MERRDYNFQPMDTPQSLTERLAWQIDQLLARLAAAETDNQQLRQQLATVNAENHTLQERMHQARERLDAVLAQLPPEIGSEETQK</sequence>
<dbReference type="Proteomes" id="UP000050580">
    <property type="component" value="Unassembled WGS sequence"/>
</dbReference>
<dbReference type="Gene3D" id="1.20.5.340">
    <property type="match status" value="1"/>
</dbReference>
<organism evidence="2 3">
    <name type="scientific">Lampropedia cohaerens</name>
    <dbReference type="NCBI Taxonomy" id="1610491"/>
    <lineage>
        <taxon>Bacteria</taxon>
        <taxon>Pseudomonadati</taxon>
        <taxon>Pseudomonadota</taxon>
        <taxon>Betaproteobacteria</taxon>
        <taxon>Burkholderiales</taxon>
        <taxon>Comamonadaceae</taxon>
        <taxon>Lampropedia</taxon>
    </lineage>
</organism>
<dbReference type="EMBL" id="LBNQ01000037">
    <property type="protein sequence ID" value="KKW67108.1"/>
    <property type="molecule type" value="Genomic_DNA"/>
</dbReference>
<reference evidence="2 3" key="1">
    <citation type="submission" date="2015-05" db="EMBL/GenBank/DDBJ databases">
        <title>Draft genome sequence of Lampropedia sp. CT6, isolated from the microbial mat of a hot water spring, located at Manikaran, India.</title>
        <authorList>
            <person name="Tripathi C."/>
            <person name="Rani P."/>
            <person name="Mahato N.K."/>
            <person name="Lal R."/>
        </authorList>
    </citation>
    <scope>NUCLEOTIDE SEQUENCE [LARGE SCALE GENOMIC DNA]</scope>
    <source>
        <strain evidence="2 3">CT6</strain>
    </source>
</reference>
<evidence type="ECO:0008006" key="4">
    <source>
        <dbReference type="Google" id="ProtNLM"/>
    </source>
</evidence>
<feature type="coiled-coil region" evidence="1">
    <location>
        <begin position="25"/>
        <end position="73"/>
    </location>
</feature>
<proteinExistence type="predicted"/>
<evidence type="ECO:0000313" key="3">
    <source>
        <dbReference type="Proteomes" id="UP000050580"/>
    </source>
</evidence>
<keyword evidence="1" id="KW-0175">Coiled coil</keyword>
<name>A0A0U1PX50_9BURK</name>
<dbReference type="STRING" id="1610491.AAV94_12320"/>
<keyword evidence="3" id="KW-1185">Reference proteome</keyword>
<accession>A0A0U1PX50</accession>
<evidence type="ECO:0000256" key="1">
    <source>
        <dbReference type="SAM" id="Coils"/>
    </source>
</evidence>
<protein>
    <recommendedName>
        <fullName evidence="4">BRLZ domain containing protein</fullName>
    </recommendedName>
</protein>
<dbReference type="AlphaFoldDB" id="A0A0U1PX50"/>